<dbReference type="SMART" id="SM01087">
    <property type="entry name" value="COG6"/>
    <property type="match status" value="1"/>
</dbReference>
<evidence type="ECO:0000256" key="3">
    <source>
        <dbReference type="ARBA" id="ARBA00020973"/>
    </source>
</evidence>
<dbReference type="EMBL" id="HG793126">
    <property type="protein sequence ID" value="CDK25983.1"/>
    <property type="molecule type" value="Genomic_DNA"/>
</dbReference>
<comment type="function">
    <text evidence="9">Acts as a component of the peripheral membrane COG complex that is involved in intra-Golgi protein trafficking. COG is located at the cis-Golgi, and regulates tethering of retrograde intra-Golgi vesicles and possibly a number of other membrane trafficking events.</text>
</comment>
<dbReference type="RefSeq" id="XP_022457993.1">
    <property type="nucleotide sequence ID" value="XM_022604187.1"/>
</dbReference>
<keyword evidence="6 10" id="KW-0333">Golgi apparatus</keyword>
<evidence type="ECO:0000313" key="13">
    <source>
        <dbReference type="EMBL" id="CDK25983.1"/>
    </source>
</evidence>
<keyword evidence="4 10" id="KW-0813">Transport</keyword>
<reference evidence="13" key="2">
    <citation type="submission" date="2014-02" db="EMBL/GenBank/DDBJ databases">
        <title>Complete DNA sequence of /Kuraishia capsulata/ illustrates novel genomic features among budding yeasts (/Saccharomycotina/).</title>
        <authorList>
            <person name="Morales L."/>
            <person name="Noel B."/>
            <person name="Porcel B."/>
            <person name="Marcet-Houben M."/>
            <person name="Hullo M-F."/>
            <person name="Sacerdot C."/>
            <person name="Tekaia F."/>
            <person name="Leh-Louis V."/>
            <person name="Despons L."/>
            <person name="Khanna V."/>
            <person name="Aury J-M."/>
            <person name="Barbe V."/>
            <person name="Couloux A."/>
            <person name="Labadie K."/>
            <person name="Pelletier E."/>
            <person name="Souciet J-L."/>
            <person name="Boekhout T."/>
            <person name="Gabaldon T."/>
            <person name="Wincker P."/>
            <person name="Dujon B."/>
        </authorList>
    </citation>
    <scope>NUCLEOTIDE SEQUENCE</scope>
    <source>
        <strain evidence="13">CBS 1993</strain>
    </source>
</reference>
<name>W6MJ46_9ASCO</name>
<evidence type="ECO:0000256" key="7">
    <source>
        <dbReference type="ARBA" id="ARBA00023136"/>
    </source>
</evidence>
<comment type="subcellular location">
    <subcellularLocation>
        <location evidence="1 10">Golgi apparatus membrane</location>
        <topology evidence="1 10">Peripheral membrane protein</topology>
    </subcellularLocation>
</comment>
<evidence type="ECO:0000256" key="6">
    <source>
        <dbReference type="ARBA" id="ARBA00023034"/>
    </source>
</evidence>
<dbReference type="GeneID" id="34519381"/>
<evidence type="ECO:0000256" key="2">
    <source>
        <dbReference type="ARBA" id="ARBA00011023"/>
    </source>
</evidence>
<evidence type="ECO:0000259" key="11">
    <source>
        <dbReference type="Pfam" id="PF06419"/>
    </source>
</evidence>
<evidence type="ECO:0000256" key="9">
    <source>
        <dbReference type="ARBA" id="ARBA00043873"/>
    </source>
</evidence>
<dbReference type="GO" id="GO:0000139">
    <property type="term" value="C:Golgi membrane"/>
    <property type="evidence" value="ECO:0007669"/>
    <property type="project" value="UniProtKB-SubCell"/>
</dbReference>
<dbReference type="Pfam" id="PF06419">
    <property type="entry name" value="COG6_N"/>
    <property type="match status" value="1"/>
</dbReference>
<evidence type="ECO:0000259" key="12">
    <source>
        <dbReference type="Pfam" id="PF20653"/>
    </source>
</evidence>
<dbReference type="PANTHER" id="PTHR21506">
    <property type="entry name" value="COMPONENT OF OLIGOMERIC GOLGI COMPLEX 6"/>
    <property type="match status" value="1"/>
</dbReference>
<sequence length="818" mass="92025">MDFVYDAYTDGTLDATDIKLPPIPAPPLNLPAFTNYREDLTRKFSGLILKNLQPRQQDETVAEDDSGMANAYARASLVLADSGSSDPTAAAGTMDAAATRSQSVLGTRLIRVLNSSNFDSSLRNALSVLQGRIDEGSLDERRDSSASTVDYAHLTATGMVGSIARRRLRGEVESDLLRAHFRSLKRSAPVVRKLKAVKAELDALNAGYEGITGRLGEISQRDDRLRCSVDSLAKQRNAITIKKELLNSFKRNFTLNHYEEHRLANGDINDEFLDILAKAKRIYGNCEILLSLDNPKIGMDLMSKMGRSIDLATQRISKFLKLGLGPYFESVALGSNDIPSSQTVLHKTLAFVLHENRGYFDEIVDSLVQTRSKAVVDDLLTQINGQEVPTRAQQNSTIRHMRGDDSRPLILSSYDSKRFLGDLLAFVHNVLVNERELLDNLFDPEETEAEFDDQGLKEVAKDILDRVVGSLARPFKSVFERIIHSETKLTVLQDIHALLDLYEMMFEKLVSAVEDDKPSPIVSSLASLKQEAVDRLFAAVDSRLKVVSSGPESEIEPISPDLGLPEWLVSLYSETMPLFDNVAIDDRSFMRLSTEQSQRFLKLVVDDVVGIVETQVKLGKNNADSKPMVILKLNCYDFMSSKLITIPIMGGKIEFLNGKIHKEQSRLEEHQFTLLLQRSGLFDMYNLVNMIFALDNFDDYFDVSIYQPIVENQLFTESNFRSINAQLEKFLPNALIDVQQKELMKLLPPLVENDVITNSSIAFVNFYYKMWIITHEYLPTTNGVPIFRWSDSHVATLLGCEEPYTRQKKDFTESEEQN</sequence>
<feature type="domain" description="Conserved Oligomeric Golgi complex subunit 6 C-terminal" evidence="12">
    <location>
        <begin position="296"/>
        <end position="798"/>
    </location>
</feature>
<keyword evidence="14" id="KW-1185">Reference proteome</keyword>
<evidence type="ECO:0000313" key="14">
    <source>
        <dbReference type="Proteomes" id="UP000019384"/>
    </source>
</evidence>
<dbReference type="AlphaFoldDB" id="W6MJ46"/>
<evidence type="ECO:0000256" key="4">
    <source>
        <dbReference type="ARBA" id="ARBA00022448"/>
    </source>
</evidence>
<dbReference type="PANTHER" id="PTHR21506:SF0">
    <property type="entry name" value="CONSERVED OLIGOMERIC GOLGI COMPLEX SUBUNIT 6"/>
    <property type="match status" value="1"/>
</dbReference>
<dbReference type="InterPro" id="IPR048369">
    <property type="entry name" value="COG6_C"/>
</dbReference>
<dbReference type="OrthoDB" id="272987at2759"/>
<proteinExistence type="inferred from homology"/>
<evidence type="ECO:0000256" key="10">
    <source>
        <dbReference type="RuleBase" id="RU365075"/>
    </source>
</evidence>
<dbReference type="GO" id="GO:0015031">
    <property type="term" value="P:protein transport"/>
    <property type="evidence" value="ECO:0007669"/>
    <property type="project" value="UniProtKB-KW"/>
</dbReference>
<dbReference type="InterPro" id="IPR048368">
    <property type="entry name" value="COG6_N"/>
</dbReference>
<accession>W6MJ46</accession>
<dbReference type="InterPro" id="IPR010490">
    <property type="entry name" value="COG6"/>
</dbReference>
<comment type="function">
    <text evidence="10">Acts as component of the peripheral membrane COG complex that is involved in intra-Golgi protein trafficking. COG is located at the cis-Golgi, and regulates tethering of retrograde intra-Golgi vesicles and possibly a number of other membrane trafficking events.</text>
</comment>
<dbReference type="GO" id="GO:0006891">
    <property type="term" value="P:intra-Golgi vesicle-mediated transport"/>
    <property type="evidence" value="ECO:0007669"/>
    <property type="project" value="UniProtKB-UniRule"/>
</dbReference>
<evidence type="ECO:0000256" key="5">
    <source>
        <dbReference type="ARBA" id="ARBA00022927"/>
    </source>
</evidence>
<evidence type="ECO:0000256" key="8">
    <source>
        <dbReference type="ARBA" id="ARBA00031348"/>
    </source>
</evidence>
<dbReference type="HOGENOM" id="CLU_017837_0_0_1"/>
<comment type="similarity">
    <text evidence="2 10">Belongs to the COG6 family.</text>
</comment>
<dbReference type="STRING" id="1382522.W6MJ46"/>
<comment type="subunit">
    <text evidence="10">Component of the conserved oligomeric Golgi complex.</text>
</comment>
<reference evidence="13" key="1">
    <citation type="submission" date="2013-12" db="EMBL/GenBank/DDBJ databases">
        <authorList>
            <person name="Genoscope - CEA"/>
        </authorList>
    </citation>
    <scope>NUCLEOTIDE SEQUENCE</scope>
    <source>
        <strain evidence="13">CBS 1993</strain>
    </source>
</reference>
<gene>
    <name evidence="13" type="ORF">KUCA_T00001954001</name>
</gene>
<protein>
    <recommendedName>
        <fullName evidence="3 10">Conserved oligomeric Golgi complex subunit 6</fullName>
        <shortName evidence="10">COG complex subunit 6</shortName>
    </recommendedName>
    <alternativeName>
        <fullName evidence="8 10">Component of oligomeric Golgi complex 6</fullName>
    </alternativeName>
</protein>
<evidence type="ECO:0000256" key="1">
    <source>
        <dbReference type="ARBA" id="ARBA00004395"/>
    </source>
</evidence>
<feature type="domain" description="Conserved oligomeric complex COG6 N-terminal" evidence="11">
    <location>
        <begin position="164"/>
        <end position="265"/>
    </location>
</feature>
<dbReference type="GO" id="GO:0017119">
    <property type="term" value="C:Golgi transport complex"/>
    <property type="evidence" value="ECO:0007669"/>
    <property type="project" value="UniProtKB-UniRule"/>
</dbReference>
<dbReference type="Pfam" id="PF20653">
    <property type="entry name" value="COG6_C"/>
    <property type="match status" value="1"/>
</dbReference>
<keyword evidence="7 10" id="KW-0472">Membrane</keyword>
<keyword evidence="5 10" id="KW-0653">Protein transport</keyword>
<organism evidence="13 14">
    <name type="scientific">Kuraishia capsulata CBS 1993</name>
    <dbReference type="NCBI Taxonomy" id="1382522"/>
    <lineage>
        <taxon>Eukaryota</taxon>
        <taxon>Fungi</taxon>
        <taxon>Dikarya</taxon>
        <taxon>Ascomycota</taxon>
        <taxon>Saccharomycotina</taxon>
        <taxon>Pichiomycetes</taxon>
        <taxon>Pichiales</taxon>
        <taxon>Pichiaceae</taxon>
        <taxon>Kuraishia</taxon>
    </lineage>
</organism>
<dbReference type="Proteomes" id="UP000019384">
    <property type="component" value="Unassembled WGS sequence"/>
</dbReference>